<dbReference type="GO" id="GO:0016192">
    <property type="term" value="P:vesicle-mediated transport"/>
    <property type="evidence" value="ECO:0007669"/>
    <property type="project" value="InterPro"/>
</dbReference>
<evidence type="ECO:0000313" key="12">
    <source>
        <dbReference type="Proteomes" id="UP000008281"/>
    </source>
</evidence>
<dbReference type="InterPro" id="IPR042855">
    <property type="entry name" value="V_SNARE_CC"/>
</dbReference>
<protein>
    <recommendedName>
        <fullName evidence="10">V-SNARE coiled-coil homology domain-containing protein</fullName>
    </recommendedName>
</protein>
<evidence type="ECO:0000256" key="5">
    <source>
        <dbReference type="ARBA" id="ARBA00022989"/>
    </source>
</evidence>
<dbReference type="OrthoDB" id="190375at2759"/>
<evidence type="ECO:0000256" key="7">
    <source>
        <dbReference type="ARBA" id="ARBA00046280"/>
    </source>
</evidence>
<keyword evidence="2" id="KW-0813">Transport</keyword>
<dbReference type="PRINTS" id="PR00219">
    <property type="entry name" value="SYNAPTOBREVN"/>
</dbReference>
<dbReference type="InterPro" id="IPR001388">
    <property type="entry name" value="Synaptobrevin-like"/>
</dbReference>
<organism evidence="12">
    <name type="scientific">Caenorhabditis remanei</name>
    <name type="common">Caenorhabditis vulgaris</name>
    <dbReference type="NCBI Taxonomy" id="31234"/>
    <lineage>
        <taxon>Eukaryota</taxon>
        <taxon>Metazoa</taxon>
        <taxon>Ecdysozoa</taxon>
        <taxon>Nematoda</taxon>
        <taxon>Chromadorea</taxon>
        <taxon>Rhabditida</taxon>
        <taxon>Rhabditina</taxon>
        <taxon>Rhabditomorpha</taxon>
        <taxon>Rhabditoidea</taxon>
        <taxon>Rhabditidae</taxon>
        <taxon>Peloderinae</taxon>
        <taxon>Caenorhabditis</taxon>
    </lineage>
</organism>
<dbReference type="Proteomes" id="UP000008281">
    <property type="component" value="Unassembled WGS sequence"/>
</dbReference>
<evidence type="ECO:0000256" key="9">
    <source>
        <dbReference type="SAM" id="Phobius"/>
    </source>
</evidence>
<comment type="subcellular location">
    <subcellularLocation>
        <location evidence="7">Endomembrane system</location>
        <topology evidence="7">Single-pass type IV membrane protein</topology>
    </subcellularLocation>
</comment>
<evidence type="ECO:0000259" key="10">
    <source>
        <dbReference type="PROSITE" id="PS50892"/>
    </source>
</evidence>
<evidence type="ECO:0000256" key="1">
    <source>
        <dbReference type="ARBA" id="ARBA00008025"/>
    </source>
</evidence>
<evidence type="ECO:0000256" key="4">
    <source>
        <dbReference type="ARBA" id="ARBA00022927"/>
    </source>
</evidence>
<name>E3NPM9_CAERE</name>
<dbReference type="GO" id="GO:0015031">
    <property type="term" value="P:protein transport"/>
    <property type="evidence" value="ECO:0007669"/>
    <property type="project" value="UniProtKB-KW"/>
</dbReference>
<keyword evidence="6 9" id="KW-0472">Membrane</keyword>
<evidence type="ECO:0000256" key="6">
    <source>
        <dbReference type="ARBA" id="ARBA00023136"/>
    </source>
</evidence>
<dbReference type="GO" id="GO:0005737">
    <property type="term" value="C:cytoplasm"/>
    <property type="evidence" value="ECO:0007669"/>
    <property type="project" value="UniProtKB-ARBA"/>
</dbReference>
<dbReference type="PROSITE" id="PS50892">
    <property type="entry name" value="V_SNARE"/>
    <property type="match status" value="1"/>
</dbReference>
<dbReference type="FunFam" id="1.20.5.110:FF:000004">
    <property type="entry name" value="Vesicle-associated membrane protein 7"/>
    <property type="match status" value="1"/>
</dbReference>
<keyword evidence="12" id="KW-1185">Reference proteome</keyword>
<dbReference type="InParanoid" id="E3NPM9"/>
<reference evidence="11" key="1">
    <citation type="submission" date="2007-07" db="EMBL/GenBank/DDBJ databases">
        <title>PCAP assembly of the Caenorhabditis remanei genome.</title>
        <authorList>
            <consortium name="The Caenorhabditis remanei Sequencing Consortium"/>
            <person name="Wilson R.K."/>
        </authorList>
    </citation>
    <scope>NUCLEOTIDE SEQUENCE [LARGE SCALE GENOMIC DNA]</scope>
    <source>
        <strain evidence="11">PB4641</strain>
    </source>
</reference>
<keyword evidence="8" id="KW-0175">Coiled coil</keyword>
<feature type="domain" description="V-SNARE coiled-coil homology" evidence="10">
    <location>
        <begin position="171"/>
        <end position="231"/>
    </location>
</feature>
<evidence type="ECO:0000256" key="2">
    <source>
        <dbReference type="ARBA" id="ARBA00022448"/>
    </source>
</evidence>
<dbReference type="Gene3D" id="1.20.5.110">
    <property type="match status" value="1"/>
</dbReference>
<dbReference type="Pfam" id="PF00957">
    <property type="entry name" value="Synaptobrevin"/>
    <property type="match status" value="1"/>
</dbReference>
<evidence type="ECO:0000313" key="11">
    <source>
        <dbReference type="EMBL" id="EFP13587.1"/>
    </source>
</evidence>
<evidence type="ECO:0000256" key="8">
    <source>
        <dbReference type="PROSITE-ProRule" id="PRU00290"/>
    </source>
</evidence>
<dbReference type="HOGENOM" id="CLU_1134409_0_0_1"/>
<dbReference type="InterPro" id="IPR016444">
    <property type="entry name" value="Synaptobrevin/VAMP"/>
</dbReference>
<keyword evidence="4" id="KW-0653">Protein transport</keyword>
<dbReference type="PANTHER" id="PTHR45701">
    <property type="entry name" value="SYNAPTOBREVIN FAMILY MEMBER"/>
    <property type="match status" value="1"/>
</dbReference>
<dbReference type="FunCoup" id="E3NPM9">
    <property type="interactions" value="95"/>
</dbReference>
<keyword evidence="5 9" id="KW-1133">Transmembrane helix</keyword>
<dbReference type="PROSITE" id="PS00417">
    <property type="entry name" value="SYNAPTOBREVIN"/>
    <property type="match status" value="1"/>
</dbReference>
<evidence type="ECO:0000256" key="3">
    <source>
        <dbReference type="ARBA" id="ARBA00022692"/>
    </source>
</evidence>
<dbReference type="GO" id="GO:0016020">
    <property type="term" value="C:membrane"/>
    <property type="evidence" value="ECO:0007669"/>
    <property type="project" value="InterPro"/>
</dbReference>
<dbReference type="OMA" id="VVVIETF"/>
<dbReference type="GO" id="GO:0012505">
    <property type="term" value="C:endomembrane system"/>
    <property type="evidence" value="ECO:0007669"/>
    <property type="project" value="UniProtKB-SubCell"/>
</dbReference>
<dbReference type="SUPFAM" id="SSF58038">
    <property type="entry name" value="SNARE fusion complex"/>
    <property type="match status" value="1"/>
</dbReference>
<gene>
    <name evidence="11" type="ORF">CRE_21052</name>
</gene>
<sequence>MPGRVMSVVLCRPTVSGDMMPVAMGNYENIEEATKYNDVKPPNDSEVIKLIKSRVRTYFNNDGVIELDGGYHLYFVVVIETFSTMVYCCVSESGMELEEALDFLNSKIRSIMSSSNIQMVISQSNPYDLLGLLQPDILKFIVRNFGIFDKKSINCFQKQHNDSFPSAHQQRMIDIRRQVDDVRQVMADNVERIMERGERLENMENRTEALRTSATSFKSTARRVQRHFCQKNLKWTLILLLVVTVIVVAIVLTILHKNGVI</sequence>
<feature type="transmembrane region" description="Helical" evidence="9">
    <location>
        <begin position="235"/>
        <end position="255"/>
    </location>
</feature>
<accession>E3NPM9</accession>
<comment type="similarity">
    <text evidence="1">Belongs to the synaptobrevin family.</text>
</comment>
<dbReference type="STRING" id="31234.E3NPM9"/>
<dbReference type="EMBL" id="DS269401">
    <property type="protein sequence ID" value="EFP13587.1"/>
    <property type="molecule type" value="Genomic_DNA"/>
</dbReference>
<dbReference type="CDD" id="cd15843">
    <property type="entry name" value="R-SNARE"/>
    <property type="match status" value="1"/>
</dbReference>
<proteinExistence type="inferred from homology"/>
<dbReference type="AlphaFoldDB" id="E3NPM9"/>
<keyword evidence="3 9" id="KW-0812">Transmembrane</keyword>
<dbReference type="eggNOG" id="KOG1588">
    <property type="taxonomic scope" value="Eukaryota"/>
</dbReference>